<keyword evidence="1" id="KW-0472">Membrane</keyword>
<reference evidence="5" key="3">
    <citation type="journal article" date="2019" name="Int. J. Syst. Evol. Microbiol.">
        <title>The Global Catalogue of Microorganisms (GCM) 10K type strain sequencing project: providing services to taxonomists for standard genome sequencing and annotation.</title>
        <authorList>
            <consortium name="The Broad Institute Genomics Platform"/>
            <consortium name="The Broad Institute Genome Sequencing Center for Infectious Disease"/>
            <person name="Wu L."/>
            <person name="Ma J."/>
        </authorList>
    </citation>
    <scope>NUCLEOTIDE SEQUENCE [LARGE SCALE GENOMIC DNA]</scope>
    <source>
        <strain evidence="5">CCM 4175</strain>
    </source>
</reference>
<sequence>MIETGNLDPLDYEHYYSNDYYFKSYLDNPYETIHEGLKKHKLDGVIRSVTSVYDTKIDIVKGLQTEIYKYTGLALLTSITFILTTLTFIQIYFKSFQFQIFLKRTMGYSYWSIHKWMVLFIVSLHIFMGTLLLPSHNTIAISVFMSITFIEVLSVVYTFMKLNRENVNLVLKGKKDD</sequence>
<dbReference type="Proteomes" id="UP000243706">
    <property type="component" value="Chromosome 1"/>
</dbReference>
<feature type="transmembrane region" description="Helical" evidence="1">
    <location>
        <begin position="113"/>
        <end position="133"/>
    </location>
</feature>
<feature type="transmembrane region" description="Helical" evidence="1">
    <location>
        <begin position="70"/>
        <end position="93"/>
    </location>
</feature>
<protein>
    <submittedName>
        <fullName evidence="3">Uncharacterized protein conserved in bacteria</fullName>
    </submittedName>
</protein>
<evidence type="ECO:0000313" key="2">
    <source>
        <dbReference type="EMBL" id="GGA81092.1"/>
    </source>
</evidence>
<evidence type="ECO:0000313" key="3">
    <source>
        <dbReference type="EMBL" id="SNW01672.1"/>
    </source>
</evidence>
<gene>
    <name evidence="2" type="ORF">GCM10007183_01530</name>
    <name evidence="3" type="ORF">SAMEA4412661_00798</name>
</gene>
<dbReference type="AlphaFoldDB" id="A0A240C233"/>
<reference evidence="2" key="4">
    <citation type="submission" date="2024-05" db="EMBL/GenBank/DDBJ databases">
        <authorList>
            <person name="Sun Q."/>
            <person name="Sedlacek I."/>
        </authorList>
    </citation>
    <scope>NUCLEOTIDE SEQUENCE</scope>
    <source>
        <strain evidence="2">CCM 4175</strain>
    </source>
</reference>
<keyword evidence="1" id="KW-0812">Transmembrane</keyword>
<keyword evidence="1" id="KW-1133">Transmembrane helix</keyword>
<accession>A0A240C233</accession>
<keyword evidence="5" id="KW-1185">Reference proteome</keyword>
<evidence type="ECO:0000256" key="1">
    <source>
        <dbReference type="SAM" id="Phobius"/>
    </source>
</evidence>
<dbReference type="Proteomes" id="UP000652995">
    <property type="component" value="Unassembled WGS sequence"/>
</dbReference>
<name>A0A240C233_9STAP</name>
<evidence type="ECO:0000313" key="5">
    <source>
        <dbReference type="Proteomes" id="UP000652995"/>
    </source>
</evidence>
<dbReference type="InterPro" id="IPR006541">
    <property type="entry name" value="Bacteriocin_ass"/>
</dbReference>
<evidence type="ECO:0000313" key="4">
    <source>
        <dbReference type="Proteomes" id="UP000243706"/>
    </source>
</evidence>
<proteinExistence type="predicted"/>
<dbReference type="EMBL" id="LT906464">
    <property type="protein sequence ID" value="SNW01672.1"/>
    <property type="molecule type" value="Genomic_DNA"/>
</dbReference>
<dbReference type="RefSeq" id="WP_157728675.1">
    <property type="nucleotide sequence ID" value="NZ_BMCB01000001.1"/>
</dbReference>
<feature type="transmembrane region" description="Helical" evidence="1">
    <location>
        <begin position="139"/>
        <end position="159"/>
    </location>
</feature>
<organism evidence="3 4">
    <name type="scientific">Staphylococcus muscae</name>
    <dbReference type="NCBI Taxonomy" id="1294"/>
    <lineage>
        <taxon>Bacteria</taxon>
        <taxon>Bacillati</taxon>
        <taxon>Bacillota</taxon>
        <taxon>Bacilli</taxon>
        <taxon>Bacillales</taxon>
        <taxon>Staphylococcaceae</taxon>
        <taxon>Staphylococcus</taxon>
    </lineage>
</organism>
<dbReference type="Pfam" id="PF07242">
    <property type="entry name" value="DUF1430"/>
    <property type="match status" value="1"/>
</dbReference>
<reference evidence="3 4" key="2">
    <citation type="submission" date="2017-06" db="EMBL/GenBank/DDBJ databases">
        <authorList>
            <consortium name="Pathogen Informatics"/>
        </authorList>
    </citation>
    <scope>NUCLEOTIDE SEQUENCE [LARGE SCALE GENOMIC DNA]</scope>
    <source>
        <strain evidence="3 4">NCTC13833</strain>
    </source>
</reference>
<dbReference type="EMBL" id="BMCB01000001">
    <property type="protein sequence ID" value="GGA81092.1"/>
    <property type="molecule type" value="Genomic_DNA"/>
</dbReference>
<reference evidence="2" key="1">
    <citation type="journal article" date="2014" name="Int. J. Syst. Evol. Microbiol.">
        <title>Complete genome of a new Firmicutes species belonging to the dominant human colonic microbiota ('Ruminococcus bicirculans') reveals two chromosomes and a selective capacity to utilize plant glucans.</title>
        <authorList>
            <consortium name="NISC Comparative Sequencing Program"/>
            <person name="Wegmann U."/>
            <person name="Louis P."/>
            <person name="Goesmann A."/>
            <person name="Henrissat B."/>
            <person name="Duncan S.H."/>
            <person name="Flint H.J."/>
        </authorList>
    </citation>
    <scope>NUCLEOTIDE SEQUENCE</scope>
    <source>
        <strain evidence="2">CCM 4175</strain>
    </source>
</reference>